<evidence type="ECO:0008006" key="4">
    <source>
        <dbReference type="Google" id="ProtNLM"/>
    </source>
</evidence>
<dbReference type="Gene3D" id="3.30.565.40">
    <property type="entry name" value="Fervidobacterium nodosum Rt17-B1 like"/>
    <property type="match status" value="1"/>
</dbReference>
<keyword evidence="1" id="KW-0472">Membrane</keyword>
<dbReference type="EMBL" id="PFER01000013">
    <property type="protein sequence ID" value="PJE73781.1"/>
    <property type="molecule type" value="Genomic_DNA"/>
</dbReference>
<name>A0A2M8LB04_9BACT</name>
<proteinExistence type="predicted"/>
<comment type="caution">
    <text evidence="2">The sequence shown here is derived from an EMBL/GenBank/DDBJ whole genome shotgun (WGS) entry which is preliminary data.</text>
</comment>
<sequence>MIDIFMSGKFFSKAIAVIFGIIIAISFLAFTLCWNKEEEVSQVVKQLSQPVIKWQKITIEEEPKKFLISLRIPEVAIYTNDSLSEKINGDVAGYIGALKDIFIRGVKTAADDNGEASTLNIDTEILLMSPRLISLAFTSSDHFSGSKAGDPKRTYLIFDLEKGEMMREGNELFRDDLAWAEAIRIMKPLLLSKYDGEPSCDLMFAPKQEALSASCIGVDYSNEDKGPFSIFGDIPISAIQEFVAPWALKEIFQPGES</sequence>
<protein>
    <recommendedName>
        <fullName evidence="4">DUF3298 domain-containing protein</fullName>
    </recommendedName>
</protein>
<evidence type="ECO:0000313" key="2">
    <source>
        <dbReference type="EMBL" id="PJE73781.1"/>
    </source>
</evidence>
<accession>A0A2M8LB04</accession>
<evidence type="ECO:0000313" key="3">
    <source>
        <dbReference type="Proteomes" id="UP000230959"/>
    </source>
</evidence>
<feature type="transmembrane region" description="Helical" evidence="1">
    <location>
        <begin position="12"/>
        <end position="32"/>
    </location>
</feature>
<keyword evidence="1" id="KW-1133">Transmembrane helix</keyword>
<evidence type="ECO:0000256" key="1">
    <source>
        <dbReference type="SAM" id="Phobius"/>
    </source>
</evidence>
<gene>
    <name evidence="2" type="ORF">COV02_00805</name>
</gene>
<reference evidence="3" key="1">
    <citation type="submission" date="2017-09" db="EMBL/GenBank/DDBJ databases">
        <title>Depth-based differentiation of microbial function through sediment-hosted aquifers and enrichment of novel symbionts in the deep terrestrial subsurface.</title>
        <authorList>
            <person name="Probst A.J."/>
            <person name="Ladd B."/>
            <person name="Jarett J.K."/>
            <person name="Geller-Mcgrath D.E."/>
            <person name="Sieber C.M.K."/>
            <person name="Emerson J.B."/>
            <person name="Anantharaman K."/>
            <person name="Thomas B.C."/>
            <person name="Malmstrom R."/>
            <person name="Stieglmeier M."/>
            <person name="Klingl A."/>
            <person name="Woyke T."/>
            <person name="Ryan C.M."/>
            <person name="Banfield J.F."/>
        </authorList>
    </citation>
    <scope>NUCLEOTIDE SEQUENCE [LARGE SCALE GENOMIC DNA]</scope>
</reference>
<keyword evidence="1" id="KW-0812">Transmembrane</keyword>
<dbReference type="Proteomes" id="UP000230959">
    <property type="component" value="Unassembled WGS sequence"/>
</dbReference>
<dbReference type="AlphaFoldDB" id="A0A2M8LB04"/>
<organism evidence="2 3">
    <name type="scientific">Candidatus Terrybacteria bacterium CG10_big_fil_rev_8_21_14_0_10_41_10</name>
    <dbReference type="NCBI Taxonomy" id="1975026"/>
    <lineage>
        <taxon>Bacteria</taxon>
        <taxon>Candidatus Terryibacteriota</taxon>
    </lineage>
</organism>